<dbReference type="InterPro" id="IPR001650">
    <property type="entry name" value="Helicase_C-like"/>
</dbReference>
<name>E6UKV6_RUMA7</name>
<feature type="compositionally biased region" description="Acidic residues" evidence="2">
    <location>
        <begin position="661"/>
        <end position="679"/>
    </location>
</feature>
<feature type="domain" description="Helicase C-terminal" evidence="3">
    <location>
        <begin position="2481"/>
        <end position="2667"/>
    </location>
</feature>
<dbReference type="GO" id="GO:0032259">
    <property type="term" value="P:methylation"/>
    <property type="evidence" value="ECO:0007669"/>
    <property type="project" value="UniProtKB-KW"/>
</dbReference>
<dbReference type="SMART" id="SM00487">
    <property type="entry name" value="DEXDc"/>
    <property type="match status" value="1"/>
</dbReference>
<evidence type="ECO:0000256" key="1">
    <source>
        <dbReference type="SAM" id="Coils"/>
    </source>
</evidence>
<dbReference type="InterPro" id="IPR014001">
    <property type="entry name" value="Helicase_ATP-bd"/>
</dbReference>
<evidence type="ECO:0000259" key="3">
    <source>
        <dbReference type="PROSITE" id="PS51194"/>
    </source>
</evidence>
<dbReference type="KEGG" id="ral:Rumal_3878"/>
<dbReference type="Gene3D" id="3.40.50.300">
    <property type="entry name" value="P-loop containing nucleotide triphosphate hydrolases"/>
    <property type="match status" value="2"/>
</dbReference>
<dbReference type="SUPFAM" id="SSF53335">
    <property type="entry name" value="S-adenosyl-L-methionine-dependent methyltransferases"/>
    <property type="match status" value="1"/>
</dbReference>
<dbReference type="HOGENOM" id="CLU_000181_0_1_9"/>
<evidence type="ECO:0000313" key="5">
    <source>
        <dbReference type="Proteomes" id="UP000006919"/>
    </source>
</evidence>
<dbReference type="EMBL" id="CP002405">
    <property type="protein sequence ID" value="ADU24302.1"/>
    <property type="molecule type" value="Genomic_DNA"/>
</dbReference>
<evidence type="ECO:0000256" key="2">
    <source>
        <dbReference type="SAM" id="MobiDB-lite"/>
    </source>
</evidence>
<feature type="compositionally biased region" description="Basic and acidic residues" evidence="2">
    <location>
        <begin position="239"/>
        <end position="252"/>
    </location>
</feature>
<dbReference type="PROSITE" id="PS51194">
    <property type="entry name" value="HELICASE_CTER"/>
    <property type="match status" value="1"/>
</dbReference>
<dbReference type="GO" id="GO:0008168">
    <property type="term" value="F:methyltransferase activity"/>
    <property type="evidence" value="ECO:0007669"/>
    <property type="project" value="UniProtKB-KW"/>
</dbReference>
<sequence length="2936" mass="333440">MNNRYQSVCYNWSEVTERLRRDKQTLARFLRFSASLYKMGFPDAALVFYHDPNATKVAELETWNKLGRFVNRGAHSIAVFGEGDRCRHLFDISQTNGKPVPNGWQLTEDVAGELVDVISEKYGRECRDIHEALAAVAVDNIKAHNSEMQYTISQIDMPQEAVADYQRSVVSAVRFVIANRCEQNGGMPLSGNINLNAADYFKDTRDVIRFCDLVQRSAKDSLLEIEREVIQILRRRREKEHELQTKPDRTDVSRGSIQRQSAGDRTAENPDRQVGQNVAGLGAHGVPDRGDGADSNGQVEHNSEGDRQTGREPLQRAGRTLPKREPSPRDIQRNAGVGENKTSDDRTPDNGGDSVSAEKLTADALIQRYLQSDFNRRPDSYEIAGRFLADFLDTDVNIVEFFRKHEAYKYSERQQAEIILLIENALRMREQEQVKTEQPPEVTVAEPATSPYAGIEIPTNMEPVFPTEIVEDITPPEEVPEVDLSEPTEEEVESIIDNQPQDDTVIVKNEAVITTELPPITDENIIFGILRNDQFFAIKRDQIAAFFENNTDHDERVAFVKQIFNSDYSELLLGDNEDTRYGYKTYDEGIHIWKGSFLTRTMESGFSWDLVQSFYADMVERGLLINTAVSEIDEPIFAEPTEEKKYPEPEEDIDDFEELTEEFEAEDETEEEISDEDIDTPAPVNDFDRDDNEGAEQLSFFGEPEPVKTAKKKSQEKEPKKLLNVDTSIRAISNDMIYYVLRCGSPERGSLSRIVAQFQKGKTDEENSEFLRKEFGNDGRGYIYNTPDFSKTAHISSWFDDFGIKITLGDNVDENGIPNSKIPWLIAARRINDLLENGEFCSQDIIDGAAEKEIKDIADRLWYLHQDIDYDNYEYFIPKDMFKGGFPESTERIKIALLDKDTLQSYIDGLTQLVNDYEQNRDILRFHFHKPKELLYRLKDLQIERRQFVTKPDFAFKGHYFISEREKDALLGLGSGYSDGKFRIQKYFKESHTLPEQIKFLKNEYGTGGGSRRGGDEWHDSKGIAYVRGEKIGTPDAKTLMKWNEVVERISRLVSEGKYITQKDIDSKIHDCKRIVQDYDPDSYDSFEKEYERRRYHEALQFLGEQGIVAEGVTAVEQKPVEKLIQRAQDMGIPVEITGQAAEQEQAVYMDIRDESFIELHQTDEGISYSVYAPDLTLTDGGVWEMEESMSLLTAAAEILATTSNALAEVEDYNHFMALVDMDVSLDIPRELAQLKADIFANLPNEAAEVIDVDYTEVDEAPVAERAEETPTETEPKKVAVNAPERITAVPVVPKSGTPITYHFNEGDIVQGGAKSKFKANIEAIKTLQKIEAENRYATPEEQSILAGYVGWGGIPQAFVTDLAADSIGGNLGDAAPTGWEEEQQELRSLLSDDEYKAARESTLTSFYTPPEVTDGVFQALRQLGFEGGNILEPSMGVGNFFAKMPDDIRDSSKLYGVELDSISGRIAQLLNPEDRIQITGFEKTRFNNNSFDVVIGNVPFGDYRVSDKAYDKLGLKIHDYFAVKSIDKVKPGGVVAIVTSKFTMDKINDKARRHLAERCDLLGAVRLPNNAFKKNAGTETTTDILFFQKRETLTVEIPSWVHFGQTADGIPCNQYFVDNPDMVLGTMAWDERMKGKYGDDSRVTTCIPDDSKPLSEQLQAAISKIKGKIETVKIVEEGKKDIEIIPADPTVRNYTHTVVNGKLFFRENEIMIAVQETGKTLDRMMGMHQIRQKAMAVIDAQARGCDDAELKKLQAELNYTYDRFKRAYGAITDRANERVFQHDDDYNTLAALEIVDTEKKTVEKAEIFSKRTIMPEVEIVSCETPQEALQISIDRKGKVDIAFMAELVGVEPDEIISELGTDIYRNPQKVKDNDPLSGYEDASEYLSGNVREKLRIAEEYSKHIDSSFERNVEALKAVVPKDLEASEISVRIGANWVDVEDYNRFMREVLKGDIYSHPITRTRMGEYKIDGRYQDRSVAATQTYGTSRMSSYHILENLLNQRDIVVRDKREEDGRVWYEINAKETQLAKDKARVIKEAFRTWLWENMDRREKYVERYNNLFNAIRGREYDGSHQTYPGKNPAIQMRPHQNNAIMRGKLGGNTLLAHCVGAGKSFEMVAITMEKKRLGLISKACVVVPKHLTLQMASEWIRLYPNAKLLVARPEDFTKENRQRFIARCVTGDYDAVIMSFNQFERIPMSTEYRQQFMERELDELMAALEEVDSSDRISVKALERQKKKLEEHLEKLMSSKKDNSLCFEKLGFDYLVCDEAHYYKNCFVATKMSNVAGVQTTAAQKSEDMLMKTQYLNDKYGCNNILYATGTPCTNSMVEFYVMQRYLRPDLLEKAGLETFDDWASTFGEVVSQLEIKPAGNGFQMKNRFSKFVNIPELMLMYKEFADIQTPDMIKLPVPDLKTGKPIVISAKPDEYQKEYMEQLAQRAEMIHCGGVDPREDNMLRITHEARLLGLDCRCMNPEAVPAPDSKVNKLLDILVENYNNTMAERGVQIVFCDIAINEDAEHFSIYEAIKDDLVKRGIPRDEICFAGDAKNDKARAEMFEQLRQGEKRFILASTSKLGTGANIQDRICAIHHLDIPWKPADLTQQDGRGVRQGNMFKEVGIYHYLTENTFDAYMMGIITNKAKFINQIMTSKDPVRVSEDVDEMVLTYSEMQAIASGNPMIKEKIQLDNDVATLKMLEAEYKKSLYRYQEQAERTLPQRIEQYSTYLEKASADIAQFSVNHPDGTAFQIEIDGKVYSEATSEHVRDEAGEALEKAIIKVSTTGESMRVGSYFGFDLLLEKNPQNLTFFDQGAPCVISLCGSLKYTCDVNLENKQGNMRRIENLAANEIAKRIVQYKNDIEKAKANLAEAKENLTKPFDRADELAEKLARLDVVNEALSSGKGDDAIPSVVEEVADMPNYKPKVTVLNPPTNVSTPTKSNRR</sequence>
<keyword evidence="1" id="KW-0175">Coiled coil</keyword>
<feature type="compositionally biased region" description="Basic and acidic residues" evidence="2">
    <location>
        <begin position="705"/>
        <end position="720"/>
    </location>
</feature>
<feature type="coiled-coil region" evidence="1">
    <location>
        <begin position="2204"/>
        <end position="2252"/>
    </location>
</feature>
<proteinExistence type="predicted"/>
<keyword evidence="4" id="KW-0808">Transferase</keyword>
<feature type="compositionally biased region" description="Polar residues" evidence="2">
    <location>
        <begin position="253"/>
        <end position="263"/>
    </location>
</feature>
<dbReference type="RefSeq" id="WP_013483842.1">
    <property type="nucleotide sequence ID" value="NZ_KK211249.1"/>
</dbReference>
<dbReference type="Proteomes" id="UP000006919">
    <property type="component" value="Plasmid pRUMAL02"/>
</dbReference>
<feature type="region of interest" description="Disordered" evidence="2">
    <location>
        <begin position="2915"/>
        <end position="2936"/>
    </location>
</feature>
<protein>
    <submittedName>
        <fullName evidence="4">N-6 DNA methylase</fullName>
    </submittedName>
</protein>
<feature type="compositionally biased region" description="Basic and acidic residues" evidence="2">
    <location>
        <begin position="301"/>
        <end position="314"/>
    </location>
</feature>
<keyword evidence="4" id="KW-0489">Methyltransferase</keyword>
<organism evidence="4 5">
    <name type="scientific">Ruminococcus albus (strain ATCC 27210 / DSM 20455 / JCM 14654 / NCDO 2250 / 7)</name>
    <dbReference type="NCBI Taxonomy" id="697329"/>
    <lineage>
        <taxon>Bacteria</taxon>
        <taxon>Bacillati</taxon>
        <taxon>Bacillota</taxon>
        <taxon>Clostridia</taxon>
        <taxon>Eubacteriales</taxon>
        <taxon>Oscillospiraceae</taxon>
        <taxon>Ruminococcus</taxon>
    </lineage>
</organism>
<feature type="compositionally biased region" description="Basic and acidic residues" evidence="2">
    <location>
        <begin position="322"/>
        <end position="332"/>
    </location>
</feature>
<feature type="compositionally biased region" description="Polar residues" evidence="2">
    <location>
        <begin position="2922"/>
        <end position="2936"/>
    </location>
</feature>
<dbReference type="InterPro" id="IPR052933">
    <property type="entry name" value="DNA_Protect_Modify"/>
</dbReference>
<evidence type="ECO:0000313" key="4">
    <source>
        <dbReference type="EMBL" id="ADU24302.1"/>
    </source>
</evidence>
<dbReference type="Pfam" id="PF00271">
    <property type="entry name" value="Helicase_C"/>
    <property type="match status" value="1"/>
</dbReference>
<gene>
    <name evidence="4" type="ordered locus">Rumal_3878</name>
</gene>
<dbReference type="Gene3D" id="3.40.50.150">
    <property type="entry name" value="Vaccinia Virus protein VP39"/>
    <property type="match status" value="1"/>
</dbReference>
<dbReference type="SUPFAM" id="SSF52540">
    <property type="entry name" value="P-loop containing nucleoside triphosphate hydrolases"/>
    <property type="match status" value="2"/>
</dbReference>
<reference evidence="5" key="1">
    <citation type="journal article" date="2011" name="J. Bacteriol.">
        <title>Complete genome of the cellulolytic ruminal bacterium Ruminococcus albus 7.</title>
        <authorList>
            <person name="Suen G."/>
            <person name="Stevenson D.M."/>
            <person name="Bruce D.C."/>
            <person name="Chertkov O."/>
            <person name="Copeland A."/>
            <person name="Cheng J.F."/>
            <person name="Detter C."/>
            <person name="Detter J.C."/>
            <person name="Goodwin L.A."/>
            <person name="Han C.S."/>
            <person name="Hauser L.J."/>
            <person name="Ivanova N.N."/>
            <person name="Kyrpides N.C."/>
            <person name="Land M.L."/>
            <person name="Lapidus A."/>
            <person name="Lucas S."/>
            <person name="Ovchinnikova G."/>
            <person name="Pitluck S."/>
            <person name="Tapia R."/>
            <person name="Woyke T."/>
            <person name="Boyum J."/>
            <person name="Mead D."/>
            <person name="Weimer P.J."/>
        </authorList>
    </citation>
    <scope>NUCLEOTIDE SEQUENCE [LARGE SCALE GENOMIC DNA]</scope>
    <source>
        <strain evidence="5">ATCC 27210 / DSM 20455 / JCM 14654 / NCDO 2250 / 7</strain>
        <plasmid evidence="5">pRUMAL02</plasmid>
    </source>
</reference>
<geneLocation type="plasmid" evidence="4 5">
    <name>pRUMAL02</name>
</geneLocation>
<dbReference type="InterPro" id="IPR029063">
    <property type="entry name" value="SAM-dependent_MTases_sf"/>
</dbReference>
<dbReference type="PANTHER" id="PTHR41313">
    <property type="entry name" value="ADENINE-SPECIFIC METHYLTRANSFERASE"/>
    <property type="match status" value="1"/>
</dbReference>
<dbReference type="OrthoDB" id="9815272at2"/>
<dbReference type="InterPro" id="IPR027417">
    <property type="entry name" value="P-loop_NTPase"/>
</dbReference>
<dbReference type="PANTHER" id="PTHR41313:SF1">
    <property type="entry name" value="DNA METHYLASE ADENINE-SPECIFIC DOMAIN-CONTAINING PROTEIN"/>
    <property type="match status" value="1"/>
</dbReference>
<feature type="coiled-coil region" evidence="1">
    <location>
        <begin position="2825"/>
        <end position="2867"/>
    </location>
</feature>
<dbReference type="PRINTS" id="PR00507">
    <property type="entry name" value="N12N6MTFRASE"/>
</dbReference>
<feature type="region of interest" description="Disordered" evidence="2">
    <location>
        <begin position="661"/>
        <end position="720"/>
    </location>
</feature>
<keyword evidence="4" id="KW-0614">Plasmid</keyword>
<accession>E6UKV6</accession>
<feature type="region of interest" description="Disordered" evidence="2">
    <location>
        <begin position="237"/>
        <end position="356"/>
    </location>
</feature>